<dbReference type="Proteomes" id="UP000319941">
    <property type="component" value="Unassembled WGS sequence"/>
</dbReference>
<organism evidence="1 2">
    <name type="scientific">Cobetia crustatorum</name>
    <dbReference type="NCBI Taxonomy" id="553385"/>
    <lineage>
        <taxon>Bacteria</taxon>
        <taxon>Pseudomonadati</taxon>
        <taxon>Pseudomonadota</taxon>
        <taxon>Gammaproteobacteria</taxon>
        <taxon>Oceanospirillales</taxon>
        <taxon>Halomonadaceae</taxon>
        <taxon>Cobetia</taxon>
    </lineage>
</organism>
<name>A0A558HEU0_9GAMM</name>
<proteinExistence type="predicted"/>
<protein>
    <submittedName>
        <fullName evidence="1">Uncharacterized protein</fullName>
    </submittedName>
</protein>
<evidence type="ECO:0000313" key="1">
    <source>
        <dbReference type="EMBL" id="TVU67659.1"/>
    </source>
</evidence>
<reference evidence="1 2" key="1">
    <citation type="submission" date="2019-07" db="EMBL/GenBank/DDBJ databases">
        <title>Diversity of Bacteria from Kongsfjorden, Arctic.</title>
        <authorList>
            <person name="Yu Y."/>
        </authorList>
    </citation>
    <scope>NUCLEOTIDE SEQUENCE [LARGE SCALE GENOMIC DNA]</scope>
    <source>
        <strain evidence="1 2">SM1923</strain>
    </source>
</reference>
<sequence length="100" mass="11163">MKKPLIIDQRLFCCPNDSLTSIRDAHMPTLRLALPFLLAGLLTACAAPQAQWGKDGTSSTQVHNAYAGCRYEIGMSDKSDNEKRGLMQFCMERDGFRLQP</sequence>
<dbReference type="EMBL" id="VNFH01000013">
    <property type="protein sequence ID" value="TVU67659.1"/>
    <property type="molecule type" value="Genomic_DNA"/>
</dbReference>
<accession>A0A558HEU0</accession>
<comment type="caution">
    <text evidence="1">The sequence shown here is derived from an EMBL/GenBank/DDBJ whole genome shotgun (WGS) entry which is preliminary data.</text>
</comment>
<dbReference type="AlphaFoldDB" id="A0A558HEU0"/>
<evidence type="ECO:0000313" key="2">
    <source>
        <dbReference type="Proteomes" id="UP000319941"/>
    </source>
</evidence>
<gene>
    <name evidence="1" type="ORF">FQP86_16120</name>
</gene>
<keyword evidence="2" id="KW-1185">Reference proteome</keyword>